<proteinExistence type="predicted"/>
<reference evidence="1 2" key="1">
    <citation type="journal article" date="2010" name="Nature">
        <title>Genome sequence of the palaeopolyploid soybean.</title>
        <authorList>
            <person name="Schmutz J."/>
            <person name="Cannon S.B."/>
            <person name="Schlueter J."/>
            <person name="Ma J."/>
            <person name="Mitros T."/>
            <person name="Nelson W."/>
            <person name="Hyten D.L."/>
            <person name="Song Q."/>
            <person name="Thelen J.J."/>
            <person name="Cheng J."/>
            <person name="Xu D."/>
            <person name="Hellsten U."/>
            <person name="May G.D."/>
            <person name="Yu Y."/>
            <person name="Sakurai T."/>
            <person name="Umezawa T."/>
            <person name="Bhattacharyya M.K."/>
            <person name="Sandhu D."/>
            <person name="Valliyodan B."/>
            <person name="Lindquist E."/>
            <person name="Peto M."/>
            <person name="Grant D."/>
            <person name="Shu S."/>
            <person name="Goodstein D."/>
            <person name="Barry K."/>
            <person name="Futrell-Griggs M."/>
            <person name="Abernathy B."/>
            <person name="Du J."/>
            <person name="Tian Z."/>
            <person name="Zhu L."/>
            <person name="Gill N."/>
            <person name="Joshi T."/>
            <person name="Libault M."/>
            <person name="Sethuraman A."/>
            <person name="Zhang X.-C."/>
            <person name="Shinozaki K."/>
            <person name="Nguyen H.T."/>
            <person name="Wing R.A."/>
            <person name="Cregan P."/>
            <person name="Specht J."/>
            <person name="Grimwood J."/>
            <person name="Rokhsar D."/>
            <person name="Stacey G."/>
            <person name="Shoemaker R.C."/>
            <person name="Jackson S.A."/>
        </authorList>
    </citation>
    <scope>NUCLEOTIDE SEQUENCE</scope>
    <source>
        <strain evidence="2">cv. Williams 82</strain>
        <tissue evidence="1">Callus</tissue>
    </source>
</reference>
<dbReference type="InParanoid" id="A0A0R0HSU7"/>
<sequence>MLQSCGIGTCLKEHSKNRLCPWQAERNHITSSLEGWYLRARRDEAYQGDASCYRTNKKYKVLLRITSPTLQHQIAPKQNELLAKSVRPNRLSLIAIKRTVFEHVLSGLPEKVTTKEFYDALGKRYQVSYNVESECPMKQLTDMRYDNVRTVKELIMKMVHIQTKLKSHQIDLNEKLIVKHALNSLPTNLTQIKIAHIPFKLIVNELITKFIVEEEKLKKEKSDIALL</sequence>
<dbReference type="Pfam" id="PF14223">
    <property type="entry name" value="Retrotran_gag_2"/>
    <property type="match status" value="1"/>
</dbReference>
<dbReference type="PANTHER" id="PTHR35317">
    <property type="entry name" value="OS04G0629600 PROTEIN"/>
    <property type="match status" value="1"/>
</dbReference>
<reference evidence="1" key="3">
    <citation type="submission" date="2018-07" db="EMBL/GenBank/DDBJ databases">
        <title>WGS assembly of Glycine max.</title>
        <authorList>
            <person name="Schmutz J."/>
            <person name="Cannon S."/>
            <person name="Schlueter J."/>
            <person name="Ma J."/>
            <person name="Mitros T."/>
            <person name="Nelson W."/>
            <person name="Hyten D."/>
            <person name="Song Q."/>
            <person name="Thelen J."/>
            <person name="Cheng J."/>
            <person name="Xu D."/>
            <person name="Hellsten U."/>
            <person name="May G."/>
            <person name="Yu Y."/>
            <person name="Sakurai T."/>
            <person name="Umezawa T."/>
            <person name="Bhattacharyya M."/>
            <person name="Sandhu D."/>
            <person name="Valliyodan B."/>
            <person name="Lindquist E."/>
            <person name="Peto M."/>
            <person name="Grant D."/>
            <person name="Shu S."/>
            <person name="Goodstein D."/>
            <person name="Barry K."/>
            <person name="Futrell-Griggs M."/>
            <person name="Abernathy B."/>
            <person name="Du J."/>
            <person name="Tian Z."/>
            <person name="Zhu L."/>
            <person name="Gill N."/>
            <person name="Joshi T."/>
            <person name="Libault M."/>
            <person name="Sethuraman A."/>
            <person name="Zhang X."/>
            <person name="Shinozaki K."/>
            <person name="Nguyen H."/>
            <person name="Wing R."/>
            <person name="Cregan P."/>
            <person name="Specht J."/>
            <person name="Grimwood J."/>
            <person name="Rokhsar D."/>
            <person name="Stacey G."/>
            <person name="Shoemaker R."/>
            <person name="Jackson S."/>
        </authorList>
    </citation>
    <scope>NUCLEOTIDE SEQUENCE</scope>
    <source>
        <tissue evidence="1">Callus</tissue>
    </source>
</reference>
<evidence type="ECO:0000313" key="1">
    <source>
        <dbReference type="EMBL" id="KRH33591.2"/>
    </source>
</evidence>
<dbReference type="PANTHER" id="PTHR35317:SF32">
    <property type="entry name" value="DUF4219 DOMAIN-CONTAINING PROTEIN"/>
    <property type="match status" value="1"/>
</dbReference>
<accession>A0A2K7IM36</accession>
<evidence type="ECO:0000313" key="3">
    <source>
        <dbReference type="Proteomes" id="UP000008827"/>
    </source>
</evidence>
<dbReference type="Proteomes" id="UP000008827">
    <property type="component" value="Chromosome 10"/>
</dbReference>
<dbReference type="Gramene" id="KRH33591">
    <property type="protein sequence ID" value="KRH33591"/>
    <property type="gene ID" value="GLYMA_10G134300"/>
</dbReference>
<dbReference type="AlphaFoldDB" id="A0A0R0HSU7"/>
<protein>
    <submittedName>
        <fullName evidence="1 2">Uncharacterized protein</fullName>
    </submittedName>
</protein>
<name>A0A0R0HSU7_SOYBN</name>
<dbReference type="EMBL" id="CM000843">
    <property type="protein sequence ID" value="KRH33591.2"/>
    <property type="molecule type" value="Genomic_DNA"/>
</dbReference>
<gene>
    <name evidence="1" type="ORF">GLYMA_10G134300</name>
</gene>
<evidence type="ECO:0000313" key="2">
    <source>
        <dbReference type="EnsemblPlants" id="KRH33591"/>
    </source>
</evidence>
<accession>A0A0R0HSU7</accession>
<reference evidence="2" key="2">
    <citation type="submission" date="2018-02" db="UniProtKB">
        <authorList>
            <consortium name="EnsemblPlants"/>
        </authorList>
    </citation>
    <scope>IDENTIFICATION</scope>
    <source>
        <strain evidence="2">Williams 82</strain>
    </source>
</reference>
<keyword evidence="3" id="KW-1185">Reference proteome</keyword>
<dbReference type="FunCoup" id="A0A0R0HSU7">
    <property type="interactions" value="30"/>
</dbReference>
<dbReference type="EnsemblPlants" id="KRH33591">
    <property type="protein sequence ID" value="KRH33591"/>
    <property type="gene ID" value="GLYMA_10G134300"/>
</dbReference>
<organism evidence="1">
    <name type="scientific">Glycine max</name>
    <name type="common">Soybean</name>
    <name type="synonym">Glycine hispida</name>
    <dbReference type="NCBI Taxonomy" id="3847"/>
    <lineage>
        <taxon>Eukaryota</taxon>
        <taxon>Viridiplantae</taxon>
        <taxon>Streptophyta</taxon>
        <taxon>Embryophyta</taxon>
        <taxon>Tracheophyta</taxon>
        <taxon>Spermatophyta</taxon>
        <taxon>Magnoliopsida</taxon>
        <taxon>eudicotyledons</taxon>
        <taxon>Gunneridae</taxon>
        <taxon>Pentapetalae</taxon>
        <taxon>rosids</taxon>
        <taxon>fabids</taxon>
        <taxon>Fabales</taxon>
        <taxon>Fabaceae</taxon>
        <taxon>Papilionoideae</taxon>
        <taxon>50 kb inversion clade</taxon>
        <taxon>NPAAA clade</taxon>
        <taxon>indigoferoid/millettioid clade</taxon>
        <taxon>Phaseoleae</taxon>
        <taxon>Glycine</taxon>
        <taxon>Glycine subgen. Soja</taxon>
    </lineage>
</organism>